<dbReference type="AlphaFoldDB" id="A0A545V0Q3"/>
<proteinExistence type="predicted"/>
<gene>
    <name evidence="1" type="ORF">IF1G_06270</name>
</gene>
<sequence length="160" mass="17962">MAVCYCRFLIAKCYIQWLATAENSAVFHRMLHRKIDSLHELFAIQFDNILQQIPEKKCLAKTLFTRIIKHNGSLTLDELREALSDEITQVAISQGQGRDLSDGELIEIVKSCCKGFVCVSERESPMRRIRFTHSSIAEFLTAAGQVPVSFSSAAPVKLAT</sequence>
<comment type="caution">
    <text evidence="1">The sequence shown here is derived from an EMBL/GenBank/DDBJ whole genome shotgun (WGS) entry which is preliminary data.</text>
</comment>
<evidence type="ECO:0000313" key="2">
    <source>
        <dbReference type="Proteomes" id="UP000315783"/>
    </source>
</evidence>
<accession>A0A545V0Q3</accession>
<name>A0A545V0Q3_9HYPO</name>
<organism evidence="1 2">
    <name type="scientific">Cordyceps javanica</name>
    <dbReference type="NCBI Taxonomy" id="43265"/>
    <lineage>
        <taxon>Eukaryota</taxon>
        <taxon>Fungi</taxon>
        <taxon>Dikarya</taxon>
        <taxon>Ascomycota</taxon>
        <taxon>Pezizomycotina</taxon>
        <taxon>Sordariomycetes</taxon>
        <taxon>Hypocreomycetidae</taxon>
        <taxon>Hypocreales</taxon>
        <taxon>Cordycipitaceae</taxon>
        <taxon>Cordyceps</taxon>
    </lineage>
</organism>
<dbReference type="EMBL" id="SPUK01000008">
    <property type="protein sequence ID" value="TQV95283.1"/>
    <property type="molecule type" value="Genomic_DNA"/>
</dbReference>
<protein>
    <submittedName>
        <fullName evidence="1">Uncharacterized protein</fullName>
    </submittedName>
</protein>
<dbReference type="Proteomes" id="UP000315783">
    <property type="component" value="Unassembled WGS sequence"/>
</dbReference>
<keyword evidence="2" id="KW-1185">Reference proteome</keyword>
<reference evidence="1 2" key="1">
    <citation type="journal article" date="2019" name="Appl. Microbiol. Biotechnol.">
        <title>Genome sequence of Isaria javanica and comparative genome analysis insights into family S53 peptidase evolution in fungal entomopathogens.</title>
        <authorList>
            <person name="Lin R."/>
            <person name="Zhang X."/>
            <person name="Xin B."/>
            <person name="Zou M."/>
            <person name="Gao Y."/>
            <person name="Qin F."/>
            <person name="Hu Q."/>
            <person name="Xie B."/>
            <person name="Cheng X."/>
        </authorList>
    </citation>
    <scope>NUCLEOTIDE SEQUENCE [LARGE SCALE GENOMIC DNA]</scope>
    <source>
        <strain evidence="1 2">IJ1G</strain>
    </source>
</reference>
<evidence type="ECO:0000313" key="1">
    <source>
        <dbReference type="EMBL" id="TQV95283.1"/>
    </source>
</evidence>